<dbReference type="InterPro" id="IPR038425">
    <property type="entry name" value="GAT_sf"/>
</dbReference>
<evidence type="ECO:0000256" key="4">
    <source>
        <dbReference type="SAM" id="MobiDB-lite"/>
    </source>
</evidence>
<dbReference type="InterPro" id="IPR044836">
    <property type="entry name" value="TOL_plant"/>
</dbReference>
<comment type="subcellular location">
    <subcellularLocation>
        <location evidence="1">Membrane</location>
        <topology evidence="1">Peripheral membrane protein</topology>
    </subcellularLocation>
</comment>
<comment type="similarity">
    <text evidence="2">Belongs to the TOM1 family.</text>
</comment>
<sequence>MSKDNSTDGEVVTSRHDRNAPQAETQIAPESSIIQKAGAALDVLREVLGAVDAQHPEEAKDEFTLDLVEQCSFQKQRVMHLAMTSRLYELWL</sequence>
<evidence type="ECO:0000313" key="6">
    <source>
        <dbReference type="Proteomes" id="UP001642360"/>
    </source>
</evidence>
<accession>A0ABC8R760</accession>
<organism evidence="5 6">
    <name type="scientific">Ilex paraguariensis</name>
    <name type="common">yerba mate</name>
    <dbReference type="NCBI Taxonomy" id="185542"/>
    <lineage>
        <taxon>Eukaryota</taxon>
        <taxon>Viridiplantae</taxon>
        <taxon>Streptophyta</taxon>
        <taxon>Embryophyta</taxon>
        <taxon>Tracheophyta</taxon>
        <taxon>Spermatophyta</taxon>
        <taxon>Magnoliopsida</taxon>
        <taxon>eudicotyledons</taxon>
        <taxon>Gunneridae</taxon>
        <taxon>Pentapetalae</taxon>
        <taxon>asterids</taxon>
        <taxon>campanulids</taxon>
        <taxon>Aquifoliales</taxon>
        <taxon>Aquifoliaceae</taxon>
        <taxon>Ilex</taxon>
    </lineage>
</organism>
<proteinExistence type="inferred from homology"/>
<dbReference type="Proteomes" id="UP001642360">
    <property type="component" value="Unassembled WGS sequence"/>
</dbReference>
<dbReference type="PANTHER" id="PTHR45898:SF3">
    <property type="entry name" value="TOM1-LIKE PROTEIN 5"/>
    <property type="match status" value="1"/>
</dbReference>
<comment type="caution">
    <text evidence="5">The sequence shown here is derived from an EMBL/GenBank/DDBJ whole genome shotgun (WGS) entry which is preliminary data.</text>
</comment>
<evidence type="ECO:0000256" key="2">
    <source>
        <dbReference type="ARBA" id="ARBA00007708"/>
    </source>
</evidence>
<evidence type="ECO:0000256" key="3">
    <source>
        <dbReference type="ARBA" id="ARBA00023136"/>
    </source>
</evidence>
<reference evidence="5 6" key="1">
    <citation type="submission" date="2024-02" db="EMBL/GenBank/DDBJ databases">
        <authorList>
            <person name="Vignale AGUSTIN F."/>
            <person name="Sosa J E."/>
            <person name="Modenutti C."/>
        </authorList>
    </citation>
    <scope>NUCLEOTIDE SEQUENCE [LARGE SCALE GENOMIC DNA]</scope>
</reference>
<gene>
    <name evidence="5" type="ORF">ILEXP_LOCUS6787</name>
</gene>
<dbReference type="PANTHER" id="PTHR45898">
    <property type="entry name" value="TOM1-LIKE PROTEIN"/>
    <property type="match status" value="1"/>
</dbReference>
<dbReference type="Gene3D" id="1.20.58.160">
    <property type="match status" value="1"/>
</dbReference>
<dbReference type="SUPFAM" id="SSF89009">
    <property type="entry name" value="GAT-like domain"/>
    <property type="match status" value="1"/>
</dbReference>
<keyword evidence="6" id="KW-1185">Reference proteome</keyword>
<name>A0ABC8R760_9AQUA</name>
<keyword evidence="3" id="KW-0472">Membrane</keyword>
<evidence type="ECO:0000313" key="5">
    <source>
        <dbReference type="EMBL" id="CAK9139395.1"/>
    </source>
</evidence>
<evidence type="ECO:0000256" key="1">
    <source>
        <dbReference type="ARBA" id="ARBA00004170"/>
    </source>
</evidence>
<dbReference type="GO" id="GO:0016020">
    <property type="term" value="C:membrane"/>
    <property type="evidence" value="ECO:0007669"/>
    <property type="project" value="UniProtKB-SubCell"/>
</dbReference>
<dbReference type="AlphaFoldDB" id="A0ABC8R760"/>
<dbReference type="EMBL" id="CAUOFW020000959">
    <property type="protein sequence ID" value="CAK9139395.1"/>
    <property type="molecule type" value="Genomic_DNA"/>
</dbReference>
<protein>
    <submittedName>
        <fullName evidence="5">Uncharacterized protein</fullName>
    </submittedName>
</protein>
<feature type="region of interest" description="Disordered" evidence="4">
    <location>
        <begin position="1"/>
        <end position="29"/>
    </location>
</feature>